<name>A0A9Q0YQX3_HOLLE</name>
<dbReference type="EMBL" id="JAIZAY010000016">
    <property type="protein sequence ID" value="KAJ8026848.1"/>
    <property type="molecule type" value="Genomic_DNA"/>
</dbReference>
<proteinExistence type="predicted"/>
<comment type="caution">
    <text evidence="1">The sequence shown here is derived from an EMBL/GenBank/DDBJ whole genome shotgun (WGS) entry which is preliminary data.</text>
</comment>
<dbReference type="Proteomes" id="UP001152320">
    <property type="component" value="Chromosome 16"/>
</dbReference>
<sequence>MAEDDKTPKPATSVHLNYQLPAWKPKQGSVSRVVFHNEVTVTQSHNQTYFAAIQFHHPLGYCGIQQRNSEHDKIAIFSVWNSEQHKVKLKVAGHGVTVQPFGGEGEGLKSTCPLSWSLLEKVAFTVTVEENSPCVFIIRCDVHFRGKDLHMATYSLCDENEKKYHFVSFVEDWNRSPGAKGMSWRREGHFSVGCRT</sequence>
<keyword evidence="2" id="KW-1185">Reference proteome</keyword>
<dbReference type="AlphaFoldDB" id="A0A9Q0YQX3"/>
<accession>A0A9Q0YQX3</accession>
<reference evidence="1" key="1">
    <citation type="submission" date="2021-10" db="EMBL/GenBank/DDBJ databases">
        <title>Tropical sea cucumber genome reveals ecological adaptation and Cuvierian tubules defense mechanism.</title>
        <authorList>
            <person name="Chen T."/>
        </authorList>
    </citation>
    <scope>NUCLEOTIDE SEQUENCE</scope>
    <source>
        <strain evidence="1">Nanhai2018</strain>
        <tissue evidence="1">Muscle</tissue>
    </source>
</reference>
<gene>
    <name evidence="1" type="ORF">HOLleu_31799</name>
</gene>
<dbReference type="Pfam" id="PF11958">
    <property type="entry name" value="DUF3472"/>
    <property type="match status" value="1"/>
</dbReference>
<evidence type="ECO:0000313" key="1">
    <source>
        <dbReference type="EMBL" id="KAJ8026848.1"/>
    </source>
</evidence>
<dbReference type="InterPro" id="IPR021862">
    <property type="entry name" value="DUF3472"/>
</dbReference>
<evidence type="ECO:0000313" key="2">
    <source>
        <dbReference type="Proteomes" id="UP001152320"/>
    </source>
</evidence>
<protein>
    <submittedName>
        <fullName evidence="1">Uncharacterized protein</fullName>
    </submittedName>
</protein>
<organism evidence="1 2">
    <name type="scientific">Holothuria leucospilota</name>
    <name type="common">Black long sea cucumber</name>
    <name type="synonym">Mertensiothuria leucospilota</name>
    <dbReference type="NCBI Taxonomy" id="206669"/>
    <lineage>
        <taxon>Eukaryota</taxon>
        <taxon>Metazoa</taxon>
        <taxon>Echinodermata</taxon>
        <taxon>Eleutherozoa</taxon>
        <taxon>Echinozoa</taxon>
        <taxon>Holothuroidea</taxon>
        <taxon>Aspidochirotacea</taxon>
        <taxon>Aspidochirotida</taxon>
        <taxon>Holothuriidae</taxon>
        <taxon>Holothuria</taxon>
    </lineage>
</organism>
<dbReference type="OrthoDB" id="6128312at2759"/>